<dbReference type="PANTHER" id="PTHR11227">
    <property type="entry name" value="WD-REPEAT PROTEIN INTERACTING WITH PHOSPHOINOSIDES WIPI -RELATED"/>
    <property type="match status" value="1"/>
</dbReference>
<organism evidence="5">
    <name type="scientific">Rhizochromulina marina</name>
    <dbReference type="NCBI Taxonomy" id="1034831"/>
    <lineage>
        <taxon>Eukaryota</taxon>
        <taxon>Sar</taxon>
        <taxon>Stramenopiles</taxon>
        <taxon>Ochrophyta</taxon>
        <taxon>Dictyochophyceae</taxon>
        <taxon>Rhizochromulinales</taxon>
        <taxon>Rhizochromulina</taxon>
    </lineage>
</organism>
<dbReference type="Gene3D" id="2.130.10.10">
    <property type="entry name" value="YVTN repeat-like/Quinoprotein amine dehydrogenase"/>
    <property type="match status" value="1"/>
</dbReference>
<comment type="similarity">
    <text evidence="3">Belongs to the WD repeat PROPPIN family.</text>
</comment>
<dbReference type="InterPro" id="IPR036322">
    <property type="entry name" value="WD40_repeat_dom_sf"/>
</dbReference>
<dbReference type="Pfam" id="PF21032">
    <property type="entry name" value="PROPPIN"/>
    <property type="match status" value="1"/>
</dbReference>
<sequence>MAVFEESGSSMNSVSFASGGDRLVLGTGQGFAVLSREPFRILAQSWIVGPVHSAELVPQSALLALVGPRHREAVTSGPGSSRRLRLWSHKSQSAICEVPFESDVLAVRLSRSRLVVVLVDTVFMFDLGTMDCLQTLDTLPNPLGLAALASNPENPVLALPAEDGVVVLYDTFSLRLLNRFAAHRGRLACMAFNGDGSLLATASETGTVIRVFGSPSGTRVSTLRRGTVSCRILAMAFSPSSTLLAVSSSTGTCHVFRLPDFVAADVTTTSQGSETFRLETAGAGGLVGYLGSVINEYMDNVRHHAWARIPGEGLDHLACALVQDVDEEASGVLTEDPPPAGAAGPGSVESAANGIRAASTPATSRSSGTADFLVTMTSLGLYQKFRVPVEPGTECVLVEERRIRAEQLAQQQHPGGGPSVERPGNRPPSSVAWSEQEQEEDNEDGDGEVRHLEDI</sequence>
<proteinExistence type="inferred from homology"/>
<evidence type="ECO:0008006" key="6">
    <source>
        <dbReference type="Google" id="ProtNLM"/>
    </source>
</evidence>
<keyword evidence="1" id="KW-0853">WD repeat</keyword>
<name>A0A7S2S1D7_9STRA</name>
<keyword evidence="2" id="KW-0677">Repeat</keyword>
<evidence type="ECO:0000256" key="4">
    <source>
        <dbReference type="SAM" id="MobiDB-lite"/>
    </source>
</evidence>
<evidence type="ECO:0000256" key="1">
    <source>
        <dbReference type="ARBA" id="ARBA00022574"/>
    </source>
</evidence>
<dbReference type="AlphaFoldDB" id="A0A7S2S1D7"/>
<dbReference type="SMART" id="SM00320">
    <property type="entry name" value="WD40"/>
    <property type="match status" value="2"/>
</dbReference>
<dbReference type="InterPro" id="IPR048720">
    <property type="entry name" value="PROPPIN"/>
</dbReference>
<dbReference type="InterPro" id="IPR015943">
    <property type="entry name" value="WD40/YVTN_repeat-like_dom_sf"/>
</dbReference>
<feature type="region of interest" description="Disordered" evidence="4">
    <location>
        <begin position="329"/>
        <end position="367"/>
    </location>
</feature>
<feature type="compositionally biased region" description="Low complexity" evidence="4">
    <location>
        <begin position="357"/>
        <end position="367"/>
    </location>
</feature>
<evidence type="ECO:0000256" key="3">
    <source>
        <dbReference type="ARBA" id="ARBA00025740"/>
    </source>
</evidence>
<evidence type="ECO:0000313" key="5">
    <source>
        <dbReference type="EMBL" id="CAD9686687.1"/>
    </source>
</evidence>
<accession>A0A7S2S1D7</accession>
<evidence type="ECO:0000256" key="2">
    <source>
        <dbReference type="ARBA" id="ARBA00022737"/>
    </source>
</evidence>
<gene>
    <name evidence="5" type="ORF">RMAR1173_LOCUS10148</name>
</gene>
<dbReference type="SUPFAM" id="SSF50978">
    <property type="entry name" value="WD40 repeat-like"/>
    <property type="match status" value="1"/>
</dbReference>
<dbReference type="InterPro" id="IPR001680">
    <property type="entry name" value="WD40_rpt"/>
</dbReference>
<reference evidence="5" key="1">
    <citation type="submission" date="2021-01" db="EMBL/GenBank/DDBJ databases">
        <authorList>
            <person name="Corre E."/>
            <person name="Pelletier E."/>
            <person name="Niang G."/>
            <person name="Scheremetjew M."/>
            <person name="Finn R."/>
            <person name="Kale V."/>
            <person name="Holt S."/>
            <person name="Cochrane G."/>
            <person name="Meng A."/>
            <person name="Brown T."/>
            <person name="Cohen L."/>
        </authorList>
    </citation>
    <scope>NUCLEOTIDE SEQUENCE</scope>
    <source>
        <strain evidence="5">CCMP1243</strain>
    </source>
</reference>
<dbReference type="GO" id="GO:0005737">
    <property type="term" value="C:cytoplasm"/>
    <property type="evidence" value="ECO:0007669"/>
    <property type="project" value="UniProtKB-ARBA"/>
</dbReference>
<dbReference type="EMBL" id="HBHJ01015320">
    <property type="protein sequence ID" value="CAD9686687.1"/>
    <property type="molecule type" value="Transcribed_RNA"/>
</dbReference>
<feature type="region of interest" description="Disordered" evidence="4">
    <location>
        <begin position="408"/>
        <end position="455"/>
    </location>
</feature>
<feature type="compositionally biased region" description="Acidic residues" evidence="4">
    <location>
        <begin position="436"/>
        <end position="446"/>
    </location>
</feature>
<protein>
    <recommendedName>
        <fullName evidence="6">Anaphase-promoting complex subunit 4 WD40 domain-containing protein</fullName>
    </recommendedName>
</protein>